<dbReference type="Proteomes" id="UP000186917">
    <property type="component" value="Unassembled WGS sequence"/>
</dbReference>
<feature type="compositionally biased region" description="Polar residues" evidence="1">
    <location>
        <begin position="175"/>
        <end position="186"/>
    </location>
</feature>
<reference evidence="3" key="1">
    <citation type="submission" date="2017-01" db="EMBL/GenBank/DDBJ databases">
        <authorList>
            <person name="Varghese N."/>
            <person name="Submissions S."/>
        </authorList>
    </citation>
    <scope>NUCLEOTIDE SEQUENCE [LARGE SCALE GENOMIC DNA]</scope>
    <source>
        <strain evidence="3">DSM 21054</strain>
    </source>
</reference>
<dbReference type="Pfam" id="PF05974">
    <property type="entry name" value="DUF892"/>
    <property type="match status" value="1"/>
</dbReference>
<dbReference type="InterPro" id="IPR009078">
    <property type="entry name" value="Ferritin-like_SF"/>
</dbReference>
<name>A0A1N7QYJ5_9BACT</name>
<evidence type="ECO:0000313" key="2">
    <source>
        <dbReference type="EMBL" id="SIT27942.1"/>
    </source>
</evidence>
<proteinExistence type="predicted"/>
<dbReference type="RefSeq" id="WP_076381006.1">
    <property type="nucleotide sequence ID" value="NZ_AP017422.1"/>
</dbReference>
<evidence type="ECO:0000256" key="1">
    <source>
        <dbReference type="SAM" id="MobiDB-lite"/>
    </source>
</evidence>
<dbReference type="AlphaFoldDB" id="A0A1N7QYJ5"/>
<dbReference type="SUPFAM" id="SSF47240">
    <property type="entry name" value="Ferritin-like"/>
    <property type="match status" value="1"/>
</dbReference>
<evidence type="ECO:0000313" key="3">
    <source>
        <dbReference type="Proteomes" id="UP000186917"/>
    </source>
</evidence>
<dbReference type="OrthoDB" id="9795056at2"/>
<feature type="region of interest" description="Disordered" evidence="1">
    <location>
        <begin position="167"/>
        <end position="186"/>
    </location>
</feature>
<keyword evidence="3" id="KW-1185">Reference proteome</keyword>
<dbReference type="PANTHER" id="PTHR30565">
    <property type="entry name" value="PROTEIN YCIF"/>
    <property type="match status" value="1"/>
</dbReference>
<dbReference type="InterPro" id="IPR010287">
    <property type="entry name" value="DUF892_YciF-like"/>
</dbReference>
<dbReference type="Gene3D" id="1.20.1260.10">
    <property type="match status" value="1"/>
</dbReference>
<organism evidence="2 3">
    <name type="scientific">Filimonas lacunae</name>
    <dbReference type="NCBI Taxonomy" id="477680"/>
    <lineage>
        <taxon>Bacteria</taxon>
        <taxon>Pseudomonadati</taxon>
        <taxon>Bacteroidota</taxon>
        <taxon>Chitinophagia</taxon>
        <taxon>Chitinophagales</taxon>
        <taxon>Chitinophagaceae</taxon>
        <taxon>Filimonas</taxon>
    </lineage>
</organism>
<dbReference type="EMBL" id="FTOR01000007">
    <property type="protein sequence ID" value="SIT27942.1"/>
    <property type="molecule type" value="Genomic_DNA"/>
</dbReference>
<dbReference type="STRING" id="477680.SAMN05421788_107355"/>
<accession>A0A1N7QYJ5</accession>
<dbReference type="InterPro" id="IPR047114">
    <property type="entry name" value="YciF"/>
</dbReference>
<sequence>MEQVDSGAHSKLEVFFITMLQEMYWSETHLLSVLATMRDEATTDTLKECFSTHRHQTNNHIQRLDEVFHLLQLSPEPKPCIGLQGIFDEGWQVIDETESGTAQRDVALIIAAQKVEHYEMACYGSLAQLARTLDKEELAGLLEDTLEEEKDADSLLTDIAEEGINYQASKEPVATSENTIYPENNQ</sequence>
<dbReference type="PANTHER" id="PTHR30565:SF9">
    <property type="entry name" value="PROTEIN YCIF"/>
    <property type="match status" value="1"/>
</dbReference>
<dbReference type="InterPro" id="IPR012347">
    <property type="entry name" value="Ferritin-like"/>
</dbReference>
<gene>
    <name evidence="2" type="ORF">SAMN05421788_107355</name>
</gene>
<protein>
    <submittedName>
        <fullName evidence="2">Ferritin-like metal-binding protein YciE</fullName>
    </submittedName>
</protein>